<sequence precursor="true">MKYISLLLLITAISFTGFAQNKDAILGQWVNSTGEAHVEIYKKESKYFGKIVWLKAPKDEKGNAKTDIKNPDAKLKSRPILGMEMLKDFVFEDGKWTDGKIYDPKSGKTYSCNMNLKDNGDLNMRGYIGISIIGRSEVWKKVK</sequence>
<accession>A0A127V7I4</accession>
<dbReference type="EMBL" id="CP014504">
    <property type="protein sequence ID" value="AMP97254.1"/>
    <property type="molecule type" value="Genomic_DNA"/>
</dbReference>
<evidence type="ECO:0000313" key="4">
    <source>
        <dbReference type="Proteomes" id="UP000071561"/>
    </source>
</evidence>
<dbReference type="InterPro" id="IPR019223">
    <property type="entry name" value="DUF2147"/>
</dbReference>
<organism evidence="3 4">
    <name type="scientific">Pedobacter cryoconitis</name>
    <dbReference type="NCBI Taxonomy" id="188932"/>
    <lineage>
        <taxon>Bacteria</taxon>
        <taxon>Pseudomonadati</taxon>
        <taxon>Bacteroidota</taxon>
        <taxon>Sphingobacteriia</taxon>
        <taxon>Sphingobacteriales</taxon>
        <taxon>Sphingobacteriaceae</taxon>
        <taxon>Pedobacter</taxon>
    </lineage>
</organism>
<dbReference type="Proteomes" id="UP000071561">
    <property type="component" value="Chromosome"/>
</dbReference>
<dbReference type="PANTHER" id="PTHR36919">
    <property type="entry name" value="BLR1215 PROTEIN"/>
    <property type="match status" value="1"/>
</dbReference>
<feature type="signal peptide" evidence="1">
    <location>
        <begin position="1"/>
        <end position="19"/>
    </location>
</feature>
<protein>
    <recommendedName>
        <fullName evidence="2">DUF2147 domain-containing protein</fullName>
    </recommendedName>
</protein>
<dbReference type="AlphaFoldDB" id="A0A127V7I4"/>
<dbReference type="OrthoDB" id="9814399at2"/>
<evidence type="ECO:0000259" key="2">
    <source>
        <dbReference type="Pfam" id="PF09917"/>
    </source>
</evidence>
<evidence type="ECO:0000313" key="3">
    <source>
        <dbReference type="EMBL" id="AMP97254.1"/>
    </source>
</evidence>
<dbReference type="RefSeq" id="WP_068395476.1">
    <property type="nucleotide sequence ID" value="NZ_CP014504.1"/>
</dbReference>
<proteinExistence type="predicted"/>
<dbReference type="PATRIC" id="fig|188932.3.peg.292"/>
<name>A0A127V7I4_9SPHI</name>
<gene>
    <name evidence="3" type="ORF">AY601_0288</name>
</gene>
<dbReference type="KEGG" id="pcm:AY601_0288"/>
<feature type="chain" id="PRO_5007280158" description="DUF2147 domain-containing protein" evidence="1">
    <location>
        <begin position="20"/>
        <end position="143"/>
    </location>
</feature>
<reference evidence="3 4" key="1">
    <citation type="submission" date="2016-03" db="EMBL/GenBank/DDBJ databases">
        <title>Complete genome sequence of Pedobacter cryoconitis PAMC 27485.</title>
        <authorList>
            <person name="Lee J."/>
            <person name="Kim O.-S."/>
        </authorList>
    </citation>
    <scope>NUCLEOTIDE SEQUENCE [LARGE SCALE GENOMIC DNA]</scope>
    <source>
        <strain evidence="3 4">PAMC 27485</strain>
    </source>
</reference>
<dbReference type="PANTHER" id="PTHR36919:SF2">
    <property type="entry name" value="BLL6627 PROTEIN"/>
    <property type="match status" value="1"/>
</dbReference>
<feature type="domain" description="DUF2147" evidence="2">
    <location>
        <begin position="27"/>
        <end position="141"/>
    </location>
</feature>
<evidence type="ECO:0000256" key="1">
    <source>
        <dbReference type="SAM" id="SignalP"/>
    </source>
</evidence>
<keyword evidence="1" id="KW-0732">Signal</keyword>
<dbReference type="Pfam" id="PF09917">
    <property type="entry name" value="DUF2147"/>
    <property type="match status" value="1"/>
</dbReference>
<dbReference type="Gene3D" id="2.40.128.520">
    <property type="match status" value="1"/>
</dbReference>
<keyword evidence="4" id="KW-1185">Reference proteome</keyword>